<dbReference type="AlphaFoldDB" id="A0A2V1EA08"/>
<evidence type="ECO:0000313" key="3">
    <source>
        <dbReference type="Proteomes" id="UP000244855"/>
    </source>
</evidence>
<organism evidence="2 3">
    <name type="scientific">Periconia macrospinosa</name>
    <dbReference type="NCBI Taxonomy" id="97972"/>
    <lineage>
        <taxon>Eukaryota</taxon>
        <taxon>Fungi</taxon>
        <taxon>Dikarya</taxon>
        <taxon>Ascomycota</taxon>
        <taxon>Pezizomycotina</taxon>
        <taxon>Dothideomycetes</taxon>
        <taxon>Pleosporomycetidae</taxon>
        <taxon>Pleosporales</taxon>
        <taxon>Massarineae</taxon>
        <taxon>Periconiaceae</taxon>
        <taxon>Periconia</taxon>
    </lineage>
</organism>
<evidence type="ECO:0000313" key="2">
    <source>
        <dbReference type="EMBL" id="PVI07458.1"/>
    </source>
</evidence>
<proteinExistence type="predicted"/>
<dbReference type="EMBL" id="KZ805304">
    <property type="protein sequence ID" value="PVI07458.1"/>
    <property type="molecule type" value="Genomic_DNA"/>
</dbReference>
<keyword evidence="1" id="KW-0812">Transmembrane</keyword>
<evidence type="ECO:0000256" key="1">
    <source>
        <dbReference type="SAM" id="Phobius"/>
    </source>
</evidence>
<accession>A0A2V1EA08</accession>
<name>A0A2V1EA08_9PLEO</name>
<keyword evidence="1" id="KW-0472">Membrane</keyword>
<sequence length="105" mass="12150">MMDVRFLWLLDISHGTAVYGWTFVTSTSMSHVTALYAWISSYQLRSLMQRPCTLGIFLYQHIFLSNGCVCLVCACTKLVNILNFQRVCPMRQEPRLPHVGENQYK</sequence>
<reference evidence="2 3" key="1">
    <citation type="journal article" date="2018" name="Sci. Rep.">
        <title>Comparative genomics provides insights into the lifestyle and reveals functional heterogeneity of dark septate endophytic fungi.</title>
        <authorList>
            <person name="Knapp D.G."/>
            <person name="Nemeth J.B."/>
            <person name="Barry K."/>
            <person name="Hainaut M."/>
            <person name="Henrissat B."/>
            <person name="Johnson J."/>
            <person name="Kuo A."/>
            <person name="Lim J.H.P."/>
            <person name="Lipzen A."/>
            <person name="Nolan M."/>
            <person name="Ohm R.A."/>
            <person name="Tamas L."/>
            <person name="Grigoriev I.V."/>
            <person name="Spatafora J.W."/>
            <person name="Nagy L.G."/>
            <person name="Kovacs G.M."/>
        </authorList>
    </citation>
    <scope>NUCLEOTIDE SEQUENCE [LARGE SCALE GENOMIC DNA]</scope>
    <source>
        <strain evidence="2 3">DSE2036</strain>
    </source>
</reference>
<keyword evidence="1" id="KW-1133">Transmembrane helix</keyword>
<keyword evidence="3" id="KW-1185">Reference proteome</keyword>
<feature type="transmembrane region" description="Helical" evidence="1">
    <location>
        <begin position="20"/>
        <end position="39"/>
    </location>
</feature>
<gene>
    <name evidence="2" type="ORF">DM02DRAFT_327187</name>
</gene>
<protein>
    <submittedName>
        <fullName evidence="2">Uncharacterized protein</fullName>
    </submittedName>
</protein>
<dbReference type="Proteomes" id="UP000244855">
    <property type="component" value="Unassembled WGS sequence"/>
</dbReference>